<evidence type="ECO:0000313" key="2">
    <source>
        <dbReference type="EMBL" id="KAK2878346.1"/>
    </source>
</evidence>
<gene>
    <name evidence="2" type="ORF">Q8A67_019137</name>
</gene>
<evidence type="ECO:0000256" key="1">
    <source>
        <dbReference type="SAM" id="MobiDB-lite"/>
    </source>
</evidence>
<proteinExistence type="predicted"/>
<organism evidence="2 3">
    <name type="scientific">Cirrhinus molitorella</name>
    <name type="common">mud carp</name>
    <dbReference type="NCBI Taxonomy" id="172907"/>
    <lineage>
        <taxon>Eukaryota</taxon>
        <taxon>Metazoa</taxon>
        <taxon>Chordata</taxon>
        <taxon>Craniata</taxon>
        <taxon>Vertebrata</taxon>
        <taxon>Euteleostomi</taxon>
        <taxon>Actinopterygii</taxon>
        <taxon>Neopterygii</taxon>
        <taxon>Teleostei</taxon>
        <taxon>Ostariophysi</taxon>
        <taxon>Cypriniformes</taxon>
        <taxon>Cyprinidae</taxon>
        <taxon>Labeoninae</taxon>
        <taxon>Labeonini</taxon>
        <taxon>Cirrhinus</taxon>
    </lineage>
</organism>
<feature type="compositionally biased region" description="Basic and acidic residues" evidence="1">
    <location>
        <begin position="1"/>
        <end position="12"/>
    </location>
</feature>
<evidence type="ECO:0000313" key="3">
    <source>
        <dbReference type="Proteomes" id="UP001187343"/>
    </source>
</evidence>
<dbReference type="EMBL" id="JAUYZG010000019">
    <property type="protein sequence ID" value="KAK2878346.1"/>
    <property type="molecule type" value="Genomic_DNA"/>
</dbReference>
<comment type="caution">
    <text evidence="2">The sequence shown here is derived from an EMBL/GenBank/DDBJ whole genome shotgun (WGS) entry which is preliminary data.</text>
</comment>
<dbReference type="Proteomes" id="UP001187343">
    <property type="component" value="Unassembled WGS sequence"/>
</dbReference>
<sequence length="102" mass="10738">MAVGARKKEENTHPAGTEWNGSNLSLTVAQPGFTTRSLSSFSQRYSTSKGSWSRVTAVSSVCRSALCSPASSPAKCLISIPRSGICQPECCLGNTAHTSDDK</sequence>
<protein>
    <submittedName>
        <fullName evidence="2">Uncharacterized protein</fullName>
    </submittedName>
</protein>
<reference evidence="2" key="1">
    <citation type="submission" date="2023-08" db="EMBL/GenBank/DDBJ databases">
        <title>Chromosome-level Genome Assembly of mud carp (Cirrhinus molitorella).</title>
        <authorList>
            <person name="Liu H."/>
        </authorList>
    </citation>
    <scope>NUCLEOTIDE SEQUENCE</scope>
    <source>
        <strain evidence="2">Prfri</strain>
        <tissue evidence="2">Muscle</tissue>
    </source>
</reference>
<name>A0AA88PBT5_9TELE</name>
<keyword evidence="3" id="KW-1185">Reference proteome</keyword>
<accession>A0AA88PBT5</accession>
<dbReference type="AlphaFoldDB" id="A0AA88PBT5"/>
<feature type="region of interest" description="Disordered" evidence="1">
    <location>
        <begin position="1"/>
        <end position="23"/>
    </location>
</feature>